<keyword evidence="2" id="KW-0732">Signal</keyword>
<keyword evidence="4" id="KW-1185">Reference proteome</keyword>
<gene>
    <name evidence="3" type="ORF">DV701_00145</name>
</gene>
<dbReference type="OrthoDB" id="2079373at2"/>
<sequence length="836" mass="88712">MSRHAWSAQALWARLACALVAAVILGGCDPGSGTTSGGDAPPSASDSQASDDPAPDAGPTPAEAGPTSSELIAAAVASGELDEPTSLLHRVQAQFGDPALPDDLRGAPEPHDLGLFRQLRDTLEELPAEVAAQIQPFLLRPTDPASAFSVGGNAVASHRTVSAAYLGADTSSEDGRRCADGWTWEAAGSTPFRVWACKDQGAGPADTAIQTVSRIVQEHAPDMMLPAPAGLGEPIPDQPGADPAQRADTDIDIYILPTGWLAPARDCPLVGACTPKRIDSPLTGGITLQSRGYDFDGEFGPDPRPASGTSAYILLNASWLEDPTAAERDVVHELFHSLQYAHHANVADRWFDEASAVWSEIFYVPERSAAVHEEWLSDLQDSAVSLVAEVPGTQRYAAYLWPLFMHQERGAEWIFTTWTALESSGDEPGAVISAIDDVTSVSAIFSDFVVRMLNADLPGDPITPRFESLDPHFPDGSTPGMPTVVLEPGQFASVLGDDPIPGLGYRYLRVSLPGSEDEDVAVEITGDLARADGEQPSVAALVRTERADHRYHRQSVDLDRTSLCASGELLLAISNTSLDAADSTSGQLTVERAKEPRCDGLAGDVTISLTGDYHSPPDQIPVPDRAQAHLRGVLHVAVGKPVPGELSTSPDYHPNAGSRWTMVGEHEYEACVGPSADPCIGARTTTQELSADVEIDADSVGVGTGEDGGWTVTSSDYVRIDLTADGPVLRAEIPIERRTTVRRPDIPDETSTDTVMWSVSCPVEGRFWLGGPGDRFAMPGGTGGLPGRWTDDRSELTFDCKSTWQPRTYDSDVGETGQVTVLVSGTLRPADVSPGS</sequence>
<evidence type="ECO:0000313" key="4">
    <source>
        <dbReference type="Proteomes" id="UP000253790"/>
    </source>
</evidence>
<dbReference type="EMBL" id="CP031229">
    <property type="protein sequence ID" value="AXH94808.1"/>
    <property type="molecule type" value="Genomic_DNA"/>
</dbReference>
<feature type="region of interest" description="Disordered" evidence="1">
    <location>
        <begin position="33"/>
        <end position="67"/>
    </location>
</feature>
<name>A0A345NIF0_9MICO</name>
<dbReference type="Proteomes" id="UP000253790">
    <property type="component" value="Chromosome"/>
</dbReference>
<reference evidence="3 4" key="1">
    <citation type="submission" date="2018-07" db="EMBL/GenBank/DDBJ databases">
        <title>Complete genome sequencing of Ornithinimicrobium sp. AMA3305.</title>
        <authorList>
            <person name="Bae J.-W."/>
        </authorList>
    </citation>
    <scope>NUCLEOTIDE SEQUENCE [LARGE SCALE GENOMIC DNA]</scope>
    <source>
        <strain evidence="3 4">AMA3305</strain>
    </source>
</reference>
<dbReference type="PROSITE" id="PS51257">
    <property type="entry name" value="PROKAR_LIPOPROTEIN"/>
    <property type="match status" value="1"/>
</dbReference>
<protein>
    <submittedName>
        <fullName evidence="3">Uncharacterized protein</fullName>
    </submittedName>
</protein>
<feature type="chain" id="PRO_5039553701" evidence="2">
    <location>
        <begin position="22"/>
        <end position="836"/>
    </location>
</feature>
<feature type="signal peptide" evidence="2">
    <location>
        <begin position="1"/>
        <end position="21"/>
    </location>
</feature>
<organism evidence="3 4">
    <name type="scientific">Ornithinimicrobium avium</name>
    <dbReference type="NCBI Taxonomy" id="2283195"/>
    <lineage>
        <taxon>Bacteria</taxon>
        <taxon>Bacillati</taxon>
        <taxon>Actinomycetota</taxon>
        <taxon>Actinomycetes</taxon>
        <taxon>Micrococcales</taxon>
        <taxon>Ornithinimicrobiaceae</taxon>
        <taxon>Ornithinimicrobium</taxon>
    </lineage>
</organism>
<dbReference type="AlphaFoldDB" id="A0A345NIF0"/>
<dbReference type="KEGG" id="orn:DV701_00145"/>
<evidence type="ECO:0000256" key="1">
    <source>
        <dbReference type="SAM" id="MobiDB-lite"/>
    </source>
</evidence>
<evidence type="ECO:0000313" key="3">
    <source>
        <dbReference type="EMBL" id="AXH94808.1"/>
    </source>
</evidence>
<evidence type="ECO:0000256" key="2">
    <source>
        <dbReference type="SAM" id="SignalP"/>
    </source>
</evidence>
<proteinExistence type="predicted"/>
<feature type="compositionally biased region" description="Low complexity" evidence="1">
    <location>
        <begin position="39"/>
        <end position="67"/>
    </location>
</feature>
<accession>A0A345NIF0</accession>